<sequence length="93" mass="10636">MEEIEVAFVKDRKVTEKKGFKAFSDRLRFETVNLELFICTVLASVLESFAENKLTFTVSGLSFFMLSIFVNILLIEAVFRFMKVVKNGKIGKS</sequence>
<keyword evidence="1" id="KW-0812">Transmembrane</keyword>
<evidence type="ECO:0000256" key="1">
    <source>
        <dbReference type="SAM" id="Phobius"/>
    </source>
</evidence>
<dbReference type="EMBL" id="GG745554">
    <property type="protein sequence ID" value="EFD92761.1"/>
    <property type="molecule type" value="Genomic_DNA"/>
</dbReference>
<keyword evidence="1" id="KW-0472">Membrane</keyword>
<proteinExistence type="predicted"/>
<accession>D6GVM1</accession>
<name>D6GVM1_PARA5</name>
<reference evidence="2 3" key="1">
    <citation type="journal article" date="2010" name="Proc. Natl. Acad. Sci. U.S.A.">
        <title>Enigmatic, ultrasmall, uncultivated Archaea.</title>
        <authorList>
            <person name="Baker B.J."/>
            <person name="Comolli L.R."/>
            <person name="Dick G.J."/>
            <person name="Hauser L.J."/>
            <person name="Hyatt D."/>
            <person name="Dill B.D."/>
            <person name="Land M.L."/>
            <person name="Verberkmoes N.C."/>
            <person name="Hettich R.L."/>
            <person name="Banfield J.F."/>
        </authorList>
    </citation>
    <scope>NUCLEOTIDE SEQUENCE [LARGE SCALE GENOMIC DNA]</scope>
</reference>
<organism evidence="2 3">
    <name type="scientific">Candidatus Parvarchaeum acidophilus ARMAN-5</name>
    <dbReference type="NCBI Taxonomy" id="662762"/>
    <lineage>
        <taxon>Archaea</taxon>
        <taxon>Candidatus Parvarchaeota</taxon>
        <taxon>Candidatus Parvarchaeum</taxon>
    </lineage>
</organism>
<keyword evidence="1" id="KW-1133">Transmembrane helix</keyword>
<evidence type="ECO:0000313" key="2">
    <source>
        <dbReference type="EMBL" id="EFD92761.1"/>
    </source>
</evidence>
<evidence type="ECO:0000313" key="3">
    <source>
        <dbReference type="Proteomes" id="UP000009376"/>
    </source>
</evidence>
<feature type="transmembrane region" description="Helical" evidence="1">
    <location>
        <begin position="58"/>
        <end position="79"/>
    </location>
</feature>
<gene>
    <name evidence="2" type="ORF">BJBARM5_0534</name>
</gene>
<dbReference type="AlphaFoldDB" id="D6GVM1"/>
<protein>
    <submittedName>
        <fullName evidence="2">Uncharacterized protein</fullName>
    </submittedName>
</protein>
<dbReference type="Proteomes" id="UP000009376">
    <property type="component" value="Unassembled WGS sequence"/>
</dbReference>
<feature type="transmembrane region" description="Helical" evidence="1">
    <location>
        <begin position="27"/>
        <end position="46"/>
    </location>
</feature>